<reference evidence="2 3" key="1">
    <citation type="submission" date="2019-02" db="EMBL/GenBank/DDBJ databases">
        <title>Deep-cultivation of Planctomycetes and their phenomic and genomic characterization uncovers novel biology.</title>
        <authorList>
            <person name="Wiegand S."/>
            <person name="Jogler M."/>
            <person name="Boedeker C."/>
            <person name="Pinto D."/>
            <person name="Vollmers J."/>
            <person name="Rivas-Marin E."/>
            <person name="Kohn T."/>
            <person name="Peeters S.H."/>
            <person name="Heuer A."/>
            <person name="Rast P."/>
            <person name="Oberbeckmann S."/>
            <person name="Bunk B."/>
            <person name="Jeske O."/>
            <person name="Meyerdierks A."/>
            <person name="Storesund J.E."/>
            <person name="Kallscheuer N."/>
            <person name="Luecker S."/>
            <person name="Lage O.M."/>
            <person name="Pohl T."/>
            <person name="Merkel B.J."/>
            <person name="Hornburger P."/>
            <person name="Mueller R.-W."/>
            <person name="Bruemmer F."/>
            <person name="Labrenz M."/>
            <person name="Spormann A.M."/>
            <person name="Op den Camp H."/>
            <person name="Overmann J."/>
            <person name="Amann R."/>
            <person name="Jetten M.S.M."/>
            <person name="Mascher T."/>
            <person name="Medema M.H."/>
            <person name="Devos D.P."/>
            <person name="Kaster A.-K."/>
            <person name="Ovreas L."/>
            <person name="Rohde M."/>
            <person name="Galperin M.Y."/>
            <person name="Jogler C."/>
        </authorList>
    </citation>
    <scope>NUCLEOTIDE SEQUENCE [LARGE SCALE GENOMIC DNA]</scope>
    <source>
        <strain evidence="2 3">K23_9</strain>
    </source>
</reference>
<keyword evidence="3" id="KW-1185">Reference proteome</keyword>
<dbReference type="SUPFAM" id="SSF55486">
    <property type="entry name" value="Metalloproteases ('zincins'), catalytic domain"/>
    <property type="match status" value="1"/>
</dbReference>
<feature type="signal peptide" evidence="1">
    <location>
        <begin position="1"/>
        <end position="25"/>
    </location>
</feature>
<dbReference type="InterPro" id="IPR024079">
    <property type="entry name" value="MetalloPept_cat_dom_sf"/>
</dbReference>
<evidence type="ECO:0000313" key="3">
    <source>
        <dbReference type="Proteomes" id="UP000319817"/>
    </source>
</evidence>
<proteinExistence type="predicted"/>
<dbReference type="Proteomes" id="UP000319817">
    <property type="component" value="Chromosome"/>
</dbReference>
<dbReference type="Gene3D" id="3.40.390.10">
    <property type="entry name" value="Collagenase (Catalytic Domain)"/>
    <property type="match status" value="1"/>
</dbReference>
<organism evidence="2 3">
    <name type="scientific">Stieleria marina</name>
    <dbReference type="NCBI Taxonomy" id="1930275"/>
    <lineage>
        <taxon>Bacteria</taxon>
        <taxon>Pseudomonadati</taxon>
        <taxon>Planctomycetota</taxon>
        <taxon>Planctomycetia</taxon>
        <taxon>Pirellulales</taxon>
        <taxon>Pirellulaceae</taxon>
        <taxon>Stieleria</taxon>
    </lineage>
</organism>
<dbReference type="GO" id="GO:0008237">
    <property type="term" value="F:metallopeptidase activity"/>
    <property type="evidence" value="ECO:0007669"/>
    <property type="project" value="InterPro"/>
</dbReference>
<evidence type="ECO:0000313" key="2">
    <source>
        <dbReference type="EMBL" id="QDT12577.1"/>
    </source>
</evidence>
<protein>
    <submittedName>
        <fullName evidence="2">Uncharacterized protein</fullName>
    </submittedName>
</protein>
<evidence type="ECO:0000256" key="1">
    <source>
        <dbReference type="SAM" id="SignalP"/>
    </source>
</evidence>
<name>A0A517NZL5_9BACT</name>
<dbReference type="EMBL" id="CP036526">
    <property type="protein sequence ID" value="QDT12577.1"/>
    <property type="molecule type" value="Genomic_DNA"/>
</dbReference>
<keyword evidence="1" id="KW-0732">Signal</keyword>
<sequence length="625" mass="69281" precursor="true">MFHRKHLAVLAFLWLFPTLSDQLHADYLGALRNGITTNELEKLYATYSSEVLESADKKTERIEELAGGSDGTQSFLLACLSNGWPVRARDIDLRFLPPAGSWAFSNQDFGGLVRQFPSDCKHMNCADIADFDGFDVKSIAIGSSVTARLFPSPDFGGPPITADESLAVLSVPMASMKLRTAPRVDYVCLSDYQSDGTTASMTIHVSGANIDRGAVLTVDGSDVSGSELRSRLDNSSWLRLGTDLAQAGYNLDPTYFAYPIYHYDRVTAPLSNIRCGQVVSINVRNFDGQLAGKPLDYTIPSPDTLDSDSDGLLDVWETNGIDGVDLPAMGAKPDRKDLFIEVDQMVVPGRVWSDFSESSYPSPAVFPQIQAEYRRAPIMNPDGTSGIEIHIDYGQEGFLPSGQARGGTEIPWKRYIGFKKATDTYIKDLSQYCNATEIRDDPNYFDANRRRIFRYCIFADQQWSSRSTGAGNKSSIFFLTLGVCRMRAVDNNYQRGVFMHEFGHLLSLTHDGNQGGRINNKPNFNSLMNYLYVFQGSDIDGKITGADQNSFAGDFVYTYSEGMRMDLQKSKLSEVLGVANHYPIDWDEDGSIDIDPVDVKLHGVPNVPTLKDCSDWSRLVFPITK</sequence>
<dbReference type="AlphaFoldDB" id="A0A517NZL5"/>
<gene>
    <name evidence="2" type="ORF">K239x_45870</name>
</gene>
<accession>A0A517NZL5</accession>
<feature type="chain" id="PRO_5022175066" evidence="1">
    <location>
        <begin position="26"/>
        <end position="625"/>
    </location>
</feature>